<sequence>MPPSLKKYQQVTCSVSYLPTQGSLNSPDSSSLGSSGSPAYSLSVRYPLQEIQQQNDTKANFLEVIDNYLNIYVTRFEGNRKKKYLYKIFIGVKIRGTDIIAETRYDASDKGRKNLNLLLFLENQHCIPDELHTMLRITDVLFECLFLELLVKPTFNKKLKVNTDMTIQPETPKGRWHWTSLMGPDKLVILKNFPINSFIPGDEIRKLWDDFYFLYKTMRKINLTDDDIINFENLVRKWIKDFCKPTIETKEGTILQEGLYQHDDVTPYMHVLACHIPKFMKFLKTKNLYLRWFSCSGVEKKNHNHVQLFYGGTTMGGGDSSKPVAYEICLYENRQLYYYINEMPLTYSKKYTNF</sequence>
<organism evidence="1 2">
    <name type="scientific">Gigaspora margarita</name>
    <dbReference type="NCBI Taxonomy" id="4874"/>
    <lineage>
        <taxon>Eukaryota</taxon>
        <taxon>Fungi</taxon>
        <taxon>Fungi incertae sedis</taxon>
        <taxon>Mucoromycota</taxon>
        <taxon>Glomeromycotina</taxon>
        <taxon>Glomeromycetes</taxon>
        <taxon>Diversisporales</taxon>
        <taxon>Gigasporaceae</taxon>
        <taxon>Gigaspora</taxon>
    </lineage>
</organism>
<accession>A0ABN7VFH4</accession>
<dbReference type="EMBL" id="CAJVQB010014226">
    <property type="protein sequence ID" value="CAG8767150.1"/>
    <property type="molecule type" value="Genomic_DNA"/>
</dbReference>
<evidence type="ECO:0000313" key="2">
    <source>
        <dbReference type="Proteomes" id="UP000789901"/>
    </source>
</evidence>
<proteinExistence type="predicted"/>
<evidence type="ECO:0000313" key="1">
    <source>
        <dbReference type="EMBL" id="CAG8767150.1"/>
    </source>
</evidence>
<reference evidence="1 2" key="1">
    <citation type="submission" date="2021-06" db="EMBL/GenBank/DDBJ databases">
        <authorList>
            <person name="Kallberg Y."/>
            <person name="Tangrot J."/>
            <person name="Rosling A."/>
        </authorList>
    </citation>
    <scope>NUCLEOTIDE SEQUENCE [LARGE SCALE GENOMIC DNA]</scope>
    <source>
        <strain evidence="1 2">120-4 pot B 10/14</strain>
    </source>
</reference>
<name>A0ABN7VFH4_GIGMA</name>
<keyword evidence="2" id="KW-1185">Reference proteome</keyword>
<protein>
    <submittedName>
        <fullName evidence="1">15331_t:CDS:1</fullName>
    </submittedName>
</protein>
<dbReference type="Proteomes" id="UP000789901">
    <property type="component" value="Unassembled WGS sequence"/>
</dbReference>
<gene>
    <name evidence="1" type="ORF">GMARGA_LOCUS18119</name>
</gene>
<comment type="caution">
    <text evidence="1">The sequence shown here is derived from an EMBL/GenBank/DDBJ whole genome shotgun (WGS) entry which is preliminary data.</text>
</comment>